<dbReference type="Pfam" id="PF13837">
    <property type="entry name" value="Myb_DNA-bind_4"/>
    <property type="match status" value="1"/>
</dbReference>
<feature type="region of interest" description="Disordered" evidence="1">
    <location>
        <begin position="188"/>
        <end position="212"/>
    </location>
</feature>
<feature type="compositionally biased region" description="Basic and acidic residues" evidence="1">
    <location>
        <begin position="191"/>
        <end position="204"/>
    </location>
</feature>
<keyword evidence="4" id="KW-1185">Reference proteome</keyword>
<reference evidence="3" key="1">
    <citation type="submission" date="2022-08" db="UniProtKB">
        <authorList>
            <consortium name="EnsemblMetazoa"/>
        </authorList>
    </citation>
    <scope>IDENTIFICATION</scope>
    <source>
        <strain evidence="3">05x7-T-G4-1.051#20</strain>
    </source>
</reference>
<dbReference type="EnsemblMetazoa" id="G32992.1">
    <property type="protein sequence ID" value="G32992.1:cds"/>
    <property type="gene ID" value="G32992"/>
</dbReference>
<organism evidence="3 4">
    <name type="scientific">Magallana gigas</name>
    <name type="common">Pacific oyster</name>
    <name type="synonym">Crassostrea gigas</name>
    <dbReference type="NCBI Taxonomy" id="29159"/>
    <lineage>
        <taxon>Eukaryota</taxon>
        <taxon>Metazoa</taxon>
        <taxon>Spiralia</taxon>
        <taxon>Lophotrochozoa</taxon>
        <taxon>Mollusca</taxon>
        <taxon>Bivalvia</taxon>
        <taxon>Autobranchia</taxon>
        <taxon>Pteriomorphia</taxon>
        <taxon>Ostreida</taxon>
        <taxon>Ostreoidea</taxon>
        <taxon>Ostreidae</taxon>
        <taxon>Magallana</taxon>
    </lineage>
</organism>
<evidence type="ECO:0000313" key="4">
    <source>
        <dbReference type="Proteomes" id="UP000005408"/>
    </source>
</evidence>
<proteinExistence type="predicted"/>
<dbReference type="PANTHER" id="PTHR47595:SF1">
    <property type="entry name" value="MYB_SANT-LIKE DNA-BINDING DOMAIN-CONTAINING PROTEIN"/>
    <property type="match status" value="1"/>
</dbReference>
<dbReference type="AlphaFoldDB" id="A0A8W8MLX6"/>
<dbReference type="Gene3D" id="1.10.10.60">
    <property type="entry name" value="Homeodomain-like"/>
    <property type="match status" value="1"/>
</dbReference>
<dbReference type="InterPro" id="IPR001005">
    <property type="entry name" value="SANT/Myb"/>
</dbReference>
<evidence type="ECO:0000256" key="1">
    <source>
        <dbReference type="SAM" id="MobiDB-lite"/>
    </source>
</evidence>
<evidence type="ECO:0000313" key="3">
    <source>
        <dbReference type="EnsemblMetazoa" id="G32992.1:cds"/>
    </source>
</evidence>
<dbReference type="Proteomes" id="UP000005408">
    <property type="component" value="Unassembled WGS sequence"/>
</dbReference>
<accession>A0A8W8MLX6</accession>
<evidence type="ECO:0000259" key="2">
    <source>
        <dbReference type="PROSITE" id="PS50090"/>
    </source>
</evidence>
<dbReference type="PROSITE" id="PS50090">
    <property type="entry name" value="MYB_LIKE"/>
    <property type="match status" value="1"/>
</dbReference>
<sequence>MAEKGATVKIKVRQKNSEGELQEMTCEMNEELAIFLNSPNGDPETKESIVKMIFDTQAPQVEQGPETPDSVLHTAETEDSDQKVHIWTETEEKQLIALRTEMDDAFYKNKNHETLWQKIFENMNSAGIKVTKQQIMNKWRNLKRKYKETIDLNKKTGNEKHEFKYQNEFDNLFGHKASTKAAVSFDSGVNAEERKKKREIDKKATRPKKRSAENLLMKMENMNKEMREQMERHQEEKLRRFDRLLDIIEKQGQK</sequence>
<dbReference type="PANTHER" id="PTHR47595">
    <property type="entry name" value="HEAT SHOCK 70 KDA PROTEIN 14"/>
    <property type="match status" value="1"/>
</dbReference>
<protein>
    <recommendedName>
        <fullName evidence="2">Myb-like domain-containing protein</fullName>
    </recommendedName>
</protein>
<dbReference type="InterPro" id="IPR044822">
    <property type="entry name" value="Myb_DNA-bind_4"/>
</dbReference>
<feature type="domain" description="Myb-like" evidence="2">
    <location>
        <begin position="79"/>
        <end position="143"/>
    </location>
</feature>
<name>A0A8W8MLX6_MAGGI</name>